<keyword evidence="1" id="KW-0812">Transmembrane</keyword>
<evidence type="ECO:0000313" key="3">
    <source>
        <dbReference type="EMBL" id="CAJ1379035.1"/>
    </source>
</evidence>
<evidence type="ECO:0000256" key="1">
    <source>
        <dbReference type="SAM" id="Phobius"/>
    </source>
</evidence>
<comment type="caution">
    <text evidence="3">The sequence shown here is derived from an EMBL/GenBank/DDBJ whole genome shotgun (WGS) entry which is preliminary data.</text>
</comment>
<proteinExistence type="predicted"/>
<feature type="signal peptide" evidence="2">
    <location>
        <begin position="1"/>
        <end position="15"/>
    </location>
</feature>
<evidence type="ECO:0008006" key="5">
    <source>
        <dbReference type="Google" id="ProtNLM"/>
    </source>
</evidence>
<evidence type="ECO:0000256" key="2">
    <source>
        <dbReference type="SAM" id="SignalP"/>
    </source>
</evidence>
<gene>
    <name evidence="3" type="ORF">EVOR1521_LOCUS7399</name>
</gene>
<evidence type="ECO:0000313" key="4">
    <source>
        <dbReference type="Proteomes" id="UP001178507"/>
    </source>
</evidence>
<feature type="transmembrane region" description="Helical" evidence="1">
    <location>
        <begin position="462"/>
        <end position="480"/>
    </location>
</feature>
<keyword evidence="1" id="KW-1133">Transmembrane helix</keyword>
<feature type="chain" id="PRO_5041469575" description="Chitin-binding type-4 domain-containing protein" evidence="2">
    <location>
        <begin position="16"/>
        <end position="505"/>
    </location>
</feature>
<name>A0AA36MT33_9DINO</name>
<keyword evidence="4" id="KW-1185">Reference proteome</keyword>
<sequence>MAFLALALAPFGALGHGALYEPPPRNSQGMGLLAPSCAGGACQWYSQGTSIGCPAISGSHDAAPDCPDPAEPTLRFGQDDDLLQYPDDGYGHPTTYHPWRYPGSAPVGDVCGITGGASPPLGQLDPPPGFASGAAGSELPKLLEKTVWRAGSDVEVAWGLAANHGGGYQYRLCRADKEISEECFQQTPLGFVGDKQWLQFGQGFDRNDRIEITARRVGGDKVVPKHSTWTMNPIPGCKGTAARARTPCSGPTFQPPASDRFWKYGGGKEKGIYGYGGGHCMGNLSVNPDAKCSLEEYGSASFDFGIVDLVHVPKDLPEGEYVLSWRWDCEMTKQIWSSCADVTITKNEPTSVAFTPLSGCTACCEGICSQCSDCLEDKSGSCAQCWQPLRWWSGRDWWTPRAKPIQCLGHEGPGGGPGEYLAGDPLSPPWSPGCSRCWAEGCEVRVRGTAAAAPSWPLLTKLLLAGGAVLLAGGLLISYMRRAPAESARELERAPPSTELSPCSL</sequence>
<keyword evidence="2" id="KW-0732">Signal</keyword>
<dbReference type="EMBL" id="CAUJNA010000591">
    <property type="protein sequence ID" value="CAJ1379035.1"/>
    <property type="molecule type" value="Genomic_DNA"/>
</dbReference>
<organism evidence="3 4">
    <name type="scientific">Effrenium voratum</name>
    <dbReference type="NCBI Taxonomy" id="2562239"/>
    <lineage>
        <taxon>Eukaryota</taxon>
        <taxon>Sar</taxon>
        <taxon>Alveolata</taxon>
        <taxon>Dinophyceae</taxon>
        <taxon>Suessiales</taxon>
        <taxon>Symbiodiniaceae</taxon>
        <taxon>Effrenium</taxon>
    </lineage>
</organism>
<protein>
    <recommendedName>
        <fullName evidence="5">Chitin-binding type-4 domain-containing protein</fullName>
    </recommendedName>
</protein>
<keyword evidence="1" id="KW-0472">Membrane</keyword>
<dbReference type="AlphaFoldDB" id="A0AA36MT33"/>
<dbReference type="Proteomes" id="UP001178507">
    <property type="component" value="Unassembled WGS sequence"/>
</dbReference>
<reference evidence="3" key="1">
    <citation type="submission" date="2023-08" db="EMBL/GenBank/DDBJ databases">
        <authorList>
            <person name="Chen Y."/>
            <person name="Shah S."/>
            <person name="Dougan E. K."/>
            <person name="Thang M."/>
            <person name="Chan C."/>
        </authorList>
    </citation>
    <scope>NUCLEOTIDE SEQUENCE</scope>
</reference>
<accession>A0AA36MT33</accession>
<dbReference type="Gene3D" id="2.70.50.70">
    <property type="match status" value="1"/>
</dbReference>